<keyword evidence="1" id="KW-1133">Transmembrane helix</keyword>
<keyword evidence="1" id="KW-0472">Membrane</keyword>
<feature type="transmembrane region" description="Helical" evidence="1">
    <location>
        <begin position="708"/>
        <end position="733"/>
    </location>
</feature>
<proteinExistence type="predicted"/>
<feature type="chain" id="PRO_5043856268" evidence="2">
    <location>
        <begin position="25"/>
        <end position="760"/>
    </location>
</feature>
<reference evidence="3 4" key="1">
    <citation type="submission" date="2023-03" db="EMBL/GenBank/DDBJ databases">
        <title>High recombination rates correlate with genetic variation in Cardiocondyla obscurior ants.</title>
        <authorList>
            <person name="Errbii M."/>
        </authorList>
    </citation>
    <scope>NUCLEOTIDE SEQUENCE [LARGE SCALE GENOMIC DNA]</scope>
    <source>
        <strain evidence="3">Alpha-2009</strain>
        <tissue evidence="3">Whole body</tissue>
    </source>
</reference>
<feature type="signal peptide" evidence="2">
    <location>
        <begin position="1"/>
        <end position="24"/>
    </location>
</feature>
<gene>
    <name evidence="3" type="ORF">PUN28_002005</name>
</gene>
<evidence type="ECO:0000313" key="3">
    <source>
        <dbReference type="EMBL" id="KAL0130094.1"/>
    </source>
</evidence>
<dbReference type="AlphaFoldDB" id="A0AAW2GSB2"/>
<organism evidence="3 4">
    <name type="scientific">Cardiocondyla obscurior</name>
    <dbReference type="NCBI Taxonomy" id="286306"/>
    <lineage>
        <taxon>Eukaryota</taxon>
        <taxon>Metazoa</taxon>
        <taxon>Ecdysozoa</taxon>
        <taxon>Arthropoda</taxon>
        <taxon>Hexapoda</taxon>
        <taxon>Insecta</taxon>
        <taxon>Pterygota</taxon>
        <taxon>Neoptera</taxon>
        <taxon>Endopterygota</taxon>
        <taxon>Hymenoptera</taxon>
        <taxon>Apocrita</taxon>
        <taxon>Aculeata</taxon>
        <taxon>Formicoidea</taxon>
        <taxon>Formicidae</taxon>
        <taxon>Myrmicinae</taxon>
        <taxon>Cardiocondyla</taxon>
    </lineage>
</organism>
<evidence type="ECO:0000256" key="2">
    <source>
        <dbReference type="SAM" id="SignalP"/>
    </source>
</evidence>
<dbReference type="Proteomes" id="UP001430953">
    <property type="component" value="Unassembled WGS sequence"/>
</dbReference>
<keyword evidence="2" id="KW-0732">Signal</keyword>
<dbReference type="EMBL" id="JADYXP020000002">
    <property type="protein sequence ID" value="KAL0130094.1"/>
    <property type="molecule type" value="Genomic_DNA"/>
</dbReference>
<keyword evidence="4" id="KW-1185">Reference proteome</keyword>
<accession>A0AAW2GSB2</accession>
<protein>
    <submittedName>
        <fullName evidence="3">Uncharacterized protein</fullName>
    </submittedName>
</protein>
<keyword evidence="1" id="KW-0812">Transmembrane</keyword>
<evidence type="ECO:0000313" key="4">
    <source>
        <dbReference type="Proteomes" id="UP001430953"/>
    </source>
</evidence>
<comment type="caution">
    <text evidence="3">The sequence shown here is derived from an EMBL/GenBank/DDBJ whole genome shotgun (WGS) entry which is preliminary data.</text>
</comment>
<sequence length="760" mass="86689">MKLRVFRIFVTCYLTCILCRNATAESIAKVSRSSNNTFQSDVRMFGIDSARIKRSTEIETRSTGIILKNDLIQPKTLQESPFAKNQTTEAKNLNSLKEAKCSRYCVQRLKTSKDVENVNLVLLFNDRNKGDNLPLLENNPNLKILKYLPVNYKNLTVLDYCTMYLNLHCDHINVEKNLIAENNEFHINAKFNRQNTKILKNYPSNIIPVFTKKITHKTNLNGYTETHFQTEANVTGIVINILGNLTRAVLIIPTNRMVEMPGIVMSLTSTHNTKGVAVGARSLWGRWCLKLTGVENSNYNFDVIAYYGKNKKDNTKINMIDPTFTSEINKKETVHEIVSKKRIRRNKASSVTDKTINKLESMKHETRKNIINNSTDLFKREFVFKRSADNFSDTSFYSRKSATAIDKNIINFFIHNNSLMSYGAFRILPNTSNIFKEEKIQARSSEVTSLNENNVDVKLESSVSDFVPMQIAESDQSQRLSTQINEEPFEKRKVLLELNPNSKLIAAPGTRHRVIFDATNNCVLPVRYAIQARSSPFRIINIQPIYMWLYPGQTDQVAVDILIPSASQDTVNTLTVNIVGTEISEKTVQVFVQNTLNKKVDNVKPTIEYWFNNNCAGKLDKDRCDKTVWSVDITVQDYDSGLKSVVAIPNRIYPVTKYISGTKDRVTFYYWSTCCTTTATITAIDIAENQYTRTIDVNVWDNLSQGEIAAIVLGVLLLLFLLILLVIAIVYCVRKRNSHDLPYTQRYGSRQPARSERTSF</sequence>
<name>A0AAW2GSB2_9HYME</name>
<evidence type="ECO:0000256" key="1">
    <source>
        <dbReference type="SAM" id="Phobius"/>
    </source>
</evidence>